<dbReference type="AlphaFoldDB" id="A0A0W1JHM1"/>
<dbReference type="Proteomes" id="UP000054623">
    <property type="component" value="Unassembled WGS sequence"/>
</dbReference>
<gene>
    <name evidence="1" type="ORF">AT727_05255</name>
</gene>
<comment type="caution">
    <text evidence="1">The sequence shown here is derived from an EMBL/GenBank/DDBJ whole genome shotgun (WGS) entry which is preliminary data.</text>
</comment>
<evidence type="ECO:0000313" key="1">
    <source>
        <dbReference type="EMBL" id="KTE91008.1"/>
    </source>
</evidence>
<dbReference type="Gene3D" id="1.20.5.340">
    <property type="match status" value="1"/>
</dbReference>
<evidence type="ECO:0000313" key="2">
    <source>
        <dbReference type="Proteomes" id="UP000054623"/>
    </source>
</evidence>
<proteinExistence type="predicted"/>
<protein>
    <submittedName>
        <fullName evidence="1">Uncharacterized protein</fullName>
    </submittedName>
</protein>
<accession>A0A0W1JHM1</accession>
<reference evidence="1 2" key="1">
    <citation type="submission" date="2015-12" db="EMBL/GenBank/DDBJ databases">
        <title>Draft Genome Sequence of Desulfitobacterium hafniense Strain DH, a Sulfate-reducing Bacterium Isolated from Paddy Soils.</title>
        <authorList>
            <person name="Bao P."/>
            <person name="Zhang X."/>
            <person name="Li G."/>
        </authorList>
    </citation>
    <scope>NUCLEOTIDE SEQUENCE [LARGE SCALE GENOMIC DNA]</scope>
    <source>
        <strain evidence="1 2">DH</strain>
    </source>
</reference>
<name>A0A0W1JHM1_DESHA</name>
<dbReference type="SUPFAM" id="SSF57997">
    <property type="entry name" value="Tropomyosin"/>
    <property type="match status" value="1"/>
</dbReference>
<dbReference type="EMBL" id="LOCK01000028">
    <property type="protein sequence ID" value="KTE91008.1"/>
    <property type="molecule type" value="Genomic_DNA"/>
</dbReference>
<sequence length="170" mass="20009">MYDYKNTASMDWAIMLICNKWEEWIMDKLDLILERINSIDTSLKAEIKSLDEKLTSKMTSMETHMTSMDQRMTSMETHMTSMDQRMTSMETRMTSMDQRMTSMEARMTSTEDRITSMDRALRAEMKSLNDKVDHVAQMQKLTWEAVKDLDKEVIRHSDELRAIDSKVKAL</sequence>
<organism evidence="1 2">
    <name type="scientific">Desulfitobacterium hafniense</name>
    <name type="common">Desulfitobacterium frappieri</name>
    <dbReference type="NCBI Taxonomy" id="49338"/>
    <lineage>
        <taxon>Bacteria</taxon>
        <taxon>Bacillati</taxon>
        <taxon>Bacillota</taxon>
        <taxon>Clostridia</taxon>
        <taxon>Eubacteriales</taxon>
        <taxon>Desulfitobacteriaceae</taxon>
        <taxon>Desulfitobacterium</taxon>
    </lineage>
</organism>